<protein>
    <submittedName>
        <fullName evidence="2">Uncharacterized protein</fullName>
    </submittedName>
</protein>
<keyword evidence="1" id="KW-1133">Transmembrane helix</keyword>
<keyword evidence="1" id="KW-0472">Membrane</keyword>
<reference evidence="2 3" key="1">
    <citation type="submission" date="2015-09" db="EMBL/GenBank/DDBJ databases">
        <title>A metagenomics-based metabolic model of nitrate-dependent anaerobic oxidation of methane by Methanoperedens-like archaea.</title>
        <authorList>
            <person name="Arshad A."/>
            <person name="Speth D.R."/>
            <person name="De Graaf R.M."/>
            <person name="Op Den Camp H.J."/>
            <person name="Jetten M.S."/>
            <person name="Welte C.U."/>
        </authorList>
    </citation>
    <scope>NUCLEOTIDE SEQUENCE [LARGE SCALE GENOMIC DNA]</scope>
</reference>
<sequence length="213" mass="24919">MGKTLKKLDLKILQAMNKRGGNLKKKYNWEKYLKIVVSAMVILLMADGVLAVASWAPNQFTYPDRIYDDGTYVEYFQWFAWDQAHANDLHSKTGSNGKYQHEFSRDVDKWDFQSSLCIDYGWWTNLPDVHEASEEATYPWCDLPFLQNDEEAELVTYSPQNIQANTWYYMDVIFKKRTTSGTLELLTQAEYADYRYDFGPDSYSDLTRTTEVP</sequence>
<comment type="caution">
    <text evidence="2">The sequence shown here is derived from an EMBL/GenBank/DDBJ whole genome shotgun (WGS) entry which is preliminary data.</text>
</comment>
<keyword evidence="1" id="KW-0812">Transmembrane</keyword>
<evidence type="ECO:0000313" key="2">
    <source>
        <dbReference type="EMBL" id="KPQ44369.1"/>
    </source>
</evidence>
<feature type="transmembrane region" description="Helical" evidence="1">
    <location>
        <begin position="32"/>
        <end position="56"/>
    </location>
</feature>
<accession>A0A0P8E241</accession>
<organism evidence="2 3">
    <name type="scientific">Candidatus Methanoperedens nitratireducens</name>
    <dbReference type="NCBI Taxonomy" id="1392998"/>
    <lineage>
        <taxon>Archaea</taxon>
        <taxon>Methanobacteriati</taxon>
        <taxon>Methanobacteriota</taxon>
        <taxon>Stenosarchaea group</taxon>
        <taxon>Methanomicrobia</taxon>
        <taxon>Methanosarcinales</taxon>
        <taxon>ANME-2 cluster</taxon>
        <taxon>Candidatus Methanoperedentaceae</taxon>
        <taxon>Candidatus Methanoperedens</taxon>
    </lineage>
</organism>
<dbReference type="Proteomes" id="UP000050360">
    <property type="component" value="Unassembled WGS sequence"/>
</dbReference>
<evidence type="ECO:0000313" key="3">
    <source>
        <dbReference type="Proteomes" id="UP000050360"/>
    </source>
</evidence>
<evidence type="ECO:0000256" key="1">
    <source>
        <dbReference type="SAM" id="Phobius"/>
    </source>
</evidence>
<dbReference type="AlphaFoldDB" id="A0A0P8E241"/>
<name>A0A0P8E241_9EURY</name>
<proteinExistence type="predicted"/>
<gene>
    <name evidence="2" type="ORF">MPEBLZ_01002</name>
</gene>
<dbReference type="EMBL" id="LKCM01000095">
    <property type="protein sequence ID" value="KPQ44369.1"/>
    <property type="molecule type" value="Genomic_DNA"/>
</dbReference>